<evidence type="ECO:0000256" key="1">
    <source>
        <dbReference type="SAM" id="MobiDB-lite"/>
    </source>
</evidence>
<accession>D2VEY5</accession>
<evidence type="ECO:0000313" key="2">
    <source>
        <dbReference type="EMBL" id="EFC44588.1"/>
    </source>
</evidence>
<name>D2VEY5_NAEGR</name>
<reference evidence="2 3" key="1">
    <citation type="journal article" date="2010" name="Cell">
        <title>The genome of Naegleria gruberi illuminates early eukaryotic versatility.</title>
        <authorList>
            <person name="Fritz-Laylin L.K."/>
            <person name="Prochnik S.E."/>
            <person name="Ginger M.L."/>
            <person name="Dacks J.B."/>
            <person name="Carpenter M.L."/>
            <person name="Field M.C."/>
            <person name="Kuo A."/>
            <person name="Paredez A."/>
            <person name="Chapman J."/>
            <person name="Pham J."/>
            <person name="Shu S."/>
            <person name="Neupane R."/>
            <person name="Cipriano M."/>
            <person name="Mancuso J."/>
            <person name="Tu H."/>
            <person name="Salamov A."/>
            <person name="Lindquist E."/>
            <person name="Shapiro H."/>
            <person name="Lucas S."/>
            <person name="Grigoriev I.V."/>
            <person name="Cande W.Z."/>
            <person name="Fulton C."/>
            <person name="Rokhsar D.S."/>
            <person name="Dawson S.C."/>
        </authorList>
    </citation>
    <scope>NUCLEOTIDE SEQUENCE [LARGE SCALE GENOMIC DNA]</scope>
    <source>
        <strain evidence="2 3">NEG-M</strain>
    </source>
</reference>
<dbReference type="InterPro" id="IPR044840">
    <property type="entry name" value="Nup188"/>
</dbReference>
<proteinExistence type="predicted"/>
<dbReference type="Proteomes" id="UP000006671">
    <property type="component" value="Unassembled WGS sequence"/>
</dbReference>
<dbReference type="PANTHER" id="PTHR31431:SF1">
    <property type="entry name" value="NUCLEOPORIN NUP188"/>
    <property type="match status" value="1"/>
</dbReference>
<dbReference type="eggNOG" id="KOG4833">
    <property type="taxonomic scope" value="Eukaryota"/>
</dbReference>
<dbReference type="RefSeq" id="XP_002677332.1">
    <property type="nucleotide sequence ID" value="XM_002677286.1"/>
</dbReference>
<dbReference type="VEuPathDB" id="AmoebaDB:NAEGRDRAFT_48986"/>
<feature type="region of interest" description="Disordered" evidence="1">
    <location>
        <begin position="1539"/>
        <end position="1559"/>
    </location>
</feature>
<dbReference type="GO" id="GO:0006606">
    <property type="term" value="P:protein import into nucleus"/>
    <property type="evidence" value="ECO:0007669"/>
    <property type="project" value="TreeGrafter"/>
</dbReference>
<dbReference type="SUPFAM" id="SSF48371">
    <property type="entry name" value="ARM repeat"/>
    <property type="match status" value="2"/>
</dbReference>
<dbReference type="PANTHER" id="PTHR31431">
    <property type="entry name" value="NUCLEOPORIN NUP188 HOMOLOG"/>
    <property type="match status" value="1"/>
</dbReference>
<dbReference type="STRING" id="5762.D2VEY5"/>
<dbReference type="OMA" id="GNYICRE"/>
<dbReference type="InterPro" id="IPR016024">
    <property type="entry name" value="ARM-type_fold"/>
</dbReference>
<dbReference type="OrthoDB" id="102511at2759"/>
<dbReference type="InParanoid" id="D2VEY5"/>
<dbReference type="GO" id="GO:0017056">
    <property type="term" value="F:structural constituent of nuclear pore"/>
    <property type="evidence" value="ECO:0007669"/>
    <property type="project" value="InterPro"/>
</dbReference>
<gene>
    <name evidence="2" type="ORF">NAEGRDRAFT_48986</name>
</gene>
<dbReference type="GO" id="GO:0006405">
    <property type="term" value="P:RNA export from nucleus"/>
    <property type="evidence" value="ECO:0007669"/>
    <property type="project" value="TreeGrafter"/>
</dbReference>
<dbReference type="GO" id="GO:0044611">
    <property type="term" value="C:nuclear pore inner ring"/>
    <property type="evidence" value="ECO:0007669"/>
    <property type="project" value="TreeGrafter"/>
</dbReference>
<dbReference type="GeneID" id="8856894"/>
<sequence length="1586" mass="180758">MHTLFFDACDINTHLKSINESSLTETEATRRKANDFGNINRSIGNVSIKGFQTIRRIVCLSVLLFVEILGFENALEKTNQGGTYSSFKEREIAMINDNLKTLIDEPHTAAIRIFWAAFLHLTQNNVSPQVIYDLAQKGIKENGLEFIRKMFDRDDNPFVVNNNNIEGYRTVVSGGVSCIYFLFRFHKIPYQILEQVFSVTEIVIQPKPYCIEDQKLSMIFNDQMLQKPYSELLTYFKLVFPARKEILRLLSLMCCDNQSTVSVRSIMESQDTYCIEMTHTELKRICGLDQSNSNEWETKQTPLVTITSVRDETTNVVIPPNVQCIVVNQTAETCLVTFNFSSYIWKLMFSQIIEVLQNSVSINNPHVRSTMHYFLNLLYRVISFKMLNIEKLEKYLIELLLSKQIYSSRDEKRGIVQLLSHLLKYFSDFPLSSIPMEIVLSCSKCLHALSEVSPVDTACQVSLLIQKYHFSNILREECMIGRYGATLSLLDTVLSLAKNHPGPMDSVIEIQPFICSNIFSVHDSWRYQKLEERWLIALKCLQIFNQIAQDSLWAERKSSQSLVGCGGRPLLNAFLHDGSLYQVLFSLIGLGGTFLENILRHEKTDEAATVQSLIVESLKLLDSILRFRQIAKATNISTFEDVLFSKLLGKQQVPLITSIFEFIDHPNAPEIRILACKIITLIAQLTEDYNSRPPSLVGYLGNQSSSLVGRCLYRLQSVGESDELKIALLDLISTTVEIQRGLADLFLTSTPAKIKIKKEKNDEELAPGGVLVTILKIIENTENYIVEKRTSLVRSALAVIQSIFQNGENRSKITKILRNDSYFWKSMKNMFTIFTKDESTSKNIDILRSITSVIAICSVDMYNLRILKQDHSMETDIEKTLFEKDSKTIQTILKTSISFIMNNINYLSGLIQDIDRLSKRDSQQLGREIFFSDYLLERNTKKDVLYDTDRIVRWETGISAELLDSLSLLNQKIAVEEAFIALLKSLHALFSVSLESPLLTREESSEEYFLNIIDILVVGLKISEGDAMTKYVFNPTNEFGLDLEVYVPLPKLLDNLLNTFHIEVAAMLAKLIHKFNANFPPTDLIEKHSSWLSDHLSKLTHLLHTQVQRKKSNATKEILGCLLMYFVDLDEAIGVRTCSKLTPILFQILKTFNRYEQCTELAISILAVCIKVTINEEYGNYICRELCECLTTFDGVDEQHSKHTINVLNLLLAFSTTRAGSSMMVANNILQKFSGCTFLSSGCGKYAGQTYFEGERTYWHTAWRYSLKIITTLLNCYYVATQPKRNMAMMDEDTNYGQYQYFVQQVQDFCNTHRKRLVLGLDELWDKRPLTFALIEEVELIGMLVNALARSHILPNLPYLVQSSLVATAKCVNAVKHFRLILSAVTPITQHERKLHEKDKHYMEELRASRPTSTGTKTRRPFRERTNYENTIPYNSEESPFITHATDAIKNLYQGREMLNWNTQIDLTVFGTLQSLVASIRCLTILPSDDGIEQPVEPVIVLSMQSNSPNIETIFKCAEACVDTLKIIPSSKYNTELSNNKTGNELGSSTPTETLSPSFSATTERMSKEQEAMIKARLLVTRVVNL</sequence>
<dbReference type="KEGG" id="ngr:NAEGRDRAFT_48986"/>
<protein>
    <submittedName>
        <fullName evidence="2">Predicted protein</fullName>
    </submittedName>
</protein>
<organism evidence="3">
    <name type="scientific">Naegleria gruberi</name>
    <name type="common">Amoeba</name>
    <dbReference type="NCBI Taxonomy" id="5762"/>
    <lineage>
        <taxon>Eukaryota</taxon>
        <taxon>Discoba</taxon>
        <taxon>Heterolobosea</taxon>
        <taxon>Tetramitia</taxon>
        <taxon>Eutetramitia</taxon>
        <taxon>Vahlkampfiidae</taxon>
        <taxon>Naegleria</taxon>
    </lineage>
</organism>
<dbReference type="EMBL" id="GG738867">
    <property type="protein sequence ID" value="EFC44588.1"/>
    <property type="molecule type" value="Genomic_DNA"/>
</dbReference>
<evidence type="ECO:0000313" key="3">
    <source>
        <dbReference type="Proteomes" id="UP000006671"/>
    </source>
</evidence>
<keyword evidence="3" id="KW-1185">Reference proteome</keyword>